<name>A0A5M8NXR6_9BACT</name>
<accession>A0A5M8NXR6</accession>
<gene>
    <name evidence="1" type="ORF">EZS26_004035</name>
</gene>
<organism evidence="1 2">
    <name type="scientific">Candidatus Ordinivivax streblomastigis</name>
    <dbReference type="NCBI Taxonomy" id="2540710"/>
    <lineage>
        <taxon>Bacteria</taxon>
        <taxon>Pseudomonadati</taxon>
        <taxon>Bacteroidota</taxon>
        <taxon>Bacteroidia</taxon>
        <taxon>Bacteroidales</taxon>
        <taxon>Candidatus Ordinivivax</taxon>
    </lineage>
</organism>
<reference evidence="1 2" key="1">
    <citation type="submission" date="2019-03" db="EMBL/GenBank/DDBJ databases">
        <title>Single cell metagenomics reveals metabolic interactions within the superorganism composed of flagellate Streblomastix strix and complex community of Bacteroidetes bacteria on its surface.</title>
        <authorList>
            <person name="Treitli S.C."/>
            <person name="Kolisko M."/>
            <person name="Husnik F."/>
            <person name="Keeling P."/>
            <person name="Hampl V."/>
        </authorList>
    </citation>
    <scope>NUCLEOTIDE SEQUENCE [LARGE SCALE GENOMIC DNA]</scope>
    <source>
        <strain evidence="1">St1</strain>
    </source>
</reference>
<comment type="caution">
    <text evidence="1">The sequence shown here is derived from an EMBL/GenBank/DDBJ whole genome shotgun (WGS) entry which is preliminary data.</text>
</comment>
<sequence length="49" mass="5736">IGCIRFYQRVIPNTSIIGSRIVNRKMVFLPIPKAEMKRMPSFDQNPGWE</sequence>
<evidence type="ECO:0008006" key="3">
    <source>
        <dbReference type="Google" id="ProtNLM"/>
    </source>
</evidence>
<protein>
    <recommendedName>
        <fullName evidence="3">RagB/SusD family nutrient uptake outer membrane protein</fullName>
    </recommendedName>
</protein>
<feature type="non-terminal residue" evidence="1">
    <location>
        <position position="1"/>
    </location>
</feature>
<proteinExistence type="predicted"/>
<dbReference type="Gene3D" id="1.25.40.390">
    <property type="match status" value="1"/>
</dbReference>
<dbReference type="Proteomes" id="UP000324575">
    <property type="component" value="Unassembled WGS sequence"/>
</dbReference>
<dbReference type="SUPFAM" id="SSF48452">
    <property type="entry name" value="TPR-like"/>
    <property type="match status" value="1"/>
</dbReference>
<dbReference type="AlphaFoldDB" id="A0A5M8NXR6"/>
<evidence type="ECO:0000313" key="1">
    <source>
        <dbReference type="EMBL" id="KAA6299825.1"/>
    </source>
</evidence>
<dbReference type="EMBL" id="SNRX01000219">
    <property type="protein sequence ID" value="KAA6299825.1"/>
    <property type="molecule type" value="Genomic_DNA"/>
</dbReference>
<evidence type="ECO:0000313" key="2">
    <source>
        <dbReference type="Proteomes" id="UP000324575"/>
    </source>
</evidence>
<dbReference type="InterPro" id="IPR011990">
    <property type="entry name" value="TPR-like_helical_dom_sf"/>
</dbReference>